<dbReference type="Proteomes" id="UP000095329">
    <property type="component" value="Unassembled WGS sequence"/>
</dbReference>
<proteinExistence type="predicted"/>
<dbReference type="eggNOG" id="ENOG502ZN1D">
    <property type="taxonomic scope" value="Bacteria"/>
</dbReference>
<evidence type="ECO:0000256" key="1">
    <source>
        <dbReference type="SAM" id="Phobius"/>
    </source>
</evidence>
<sequence>MFWEALGSVLLGLALSWAALHRLADRLPPRRTVLVTGTLGALFGALVTHAALGPGLVLGTLLGAAAVSAVLLSLLIRPAARRLRRSAAA</sequence>
<protein>
    <recommendedName>
        <fullName evidence="4">Integral membrane protein</fullName>
    </recommendedName>
</protein>
<keyword evidence="3" id="KW-1185">Reference proteome</keyword>
<feature type="transmembrane region" description="Helical" evidence="1">
    <location>
        <begin position="58"/>
        <end position="76"/>
    </location>
</feature>
<evidence type="ECO:0008006" key="4">
    <source>
        <dbReference type="Google" id="ProtNLM"/>
    </source>
</evidence>
<dbReference type="RefSeq" id="WP_023586691.1">
    <property type="nucleotide sequence ID" value="NZ_ASHX02000001.1"/>
</dbReference>
<organism evidence="2 3">
    <name type="scientific">Streptomyces thermolilacinus SPC6</name>
    <dbReference type="NCBI Taxonomy" id="1306406"/>
    <lineage>
        <taxon>Bacteria</taxon>
        <taxon>Bacillati</taxon>
        <taxon>Actinomycetota</taxon>
        <taxon>Actinomycetes</taxon>
        <taxon>Kitasatosporales</taxon>
        <taxon>Streptomycetaceae</taxon>
        <taxon>Streptomyces</taxon>
    </lineage>
</organism>
<keyword evidence="1" id="KW-0472">Membrane</keyword>
<keyword evidence="1" id="KW-1133">Transmembrane helix</keyword>
<name>A0A1D3DQC3_9ACTN</name>
<comment type="caution">
    <text evidence="2">The sequence shown here is derived from an EMBL/GenBank/DDBJ whole genome shotgun (WGS) entry which is preliminary data.</text>
</comment>
<reference evidence="2 3" key="1">
    <citation type="journal article" date="2013" name="Genome Announc.">
        <title>Genome Sequence of Streptomyces violaceusniger Strain SPC6, a Halotolerant Streptomycete That Exhibits Rapid Growth and Development.</title>
        <authorList>
            <person name="Chen X."/>
            <person name="Zhang B."/>
            <person name="Zhang W."/>
            <person name="Wu X."/>
            <person name="Zhang M."/>
            <person name="Chen T."/>
            <person name="Liu G."/>
            <person name="Dyson P."/>
        </authorList>
    </citation>
    <scope>NUCLEOTIDE SEQUENCE [LARGE SCALE GENOMIC DNA]</scope>
    <source>
        <strain evidence="2 3">SPC6</strain>
    </source>
</reference>
<dbReference type="STRING" id="1306406.J116_008635"/>
<feature type="transmembrane region" description="Helical" evidence="1">
    <location>
        <begin position="6"/>
        <end position="24"/>
    </location>
</feature>
<dbReference type="EMBL" id="ASHX02000001">
    <property type="protein sequence ID" value="OEJ94527.1"/>
    <property type="molecule type" value="Genomic_DNA"/>
</dbReference>
<evidence type="ECO:0000313" key="2">
    <source>
        <dbReference type="EMBL" id="OEJ94527.1"/>
    </source>
</evidence>
<evidence type="ECO:0000313" key="3">
    <source>
        <dbReference type="Proteomes" id="UP000095329"/>
    </source>
</evidence>
<dbReference type="AlphaFoldDB" id="A0A1D3DQC3"/>
<accession>A0A1D3DQC3</accession>
<keyword evidence="1" id="KW-0812">Transmembrane</keyword>
<gene>
    <name evidence="2" type="ORF">J116_008635</name>
</gene>
<feature type="transmembrane region" description="Helical" evidence="1">
    <location>
        <begin position="33"/>
        <end position="52"/>
    </location>
</feature>